<evidence type="ECO:0000256" key="1">
    <source>
        <dbReference type="SAM" id="MobiDB-lite"/>
    </source>
</evidence>
<dbReference type="AlphaFoldDB" id="A0A8E2F2E5"/>
<sequence>MAVQRKAKGRTGPLTSSCLCERPLNPETISTSNADLQHSTRLQKRRMPSLKLPFPHSLPRPPLPLAAPSPPHPSLCFEPFHLHLPTHTAHLSRRAHSRFSLARRADPHGPSCQCRLARLLVRPARHARTATGWICKEYVAHVGFRLFPTDPLGTRSQQRC</sequence>
<organism evidence="2 3">
    <name type="scientific">Glonium stellatum</name>
    <dbReference type="NCBI Taxonomy" id="574774"/>
    <lineage>
        <taxon>Eukaryota</taxon>
        <taxon>Fungi</taxon>
        <taxon>Dikarya</taxon>
        <taxon>Ascomycota</taxon>
        <taxon>Pezizomycotina</taxon>
        <taxon>Dothideomycetes</taxon>
        <taxon>Pleosporomycetidae</taxon>
        <taxon>Gloniales</taxon>
        <taxon>Gloniaceae</taxon>
        <taxon>Glonium</taxon>
    </lineage>
</organism>
<dbReference type="Proteomes" id="UP000250140">
    <property type="component" value="Unassembled WGS sequence"/>
</dbReference>
<evidence type="ECO:0000313" key="2">
    <source>
        <dbReference type="EMBL" id="OCL09312.1"/>
    </source>
</evidence>
<dbReference type="EMBL" id="KV749471">
    <property type="protein sequence ID" value="OCL09312.1"/>
    <property type="molecule type" value="Genomic_DNA"/>
</dbReference>
<evidence type="ECO:0000313" key="3">
    <source>
        <dbReference type="Proteomes" id="UP000250140"/>
    </source>
</evidence>
<feature type="region of interest" description="Disordered" evidence="1">
    <location>
        <begin position="29"/>
        <end position="52"/>
    </location>
</feature>
<reference evidence="2 3" key="1">
    <citation type="journal article" date="2016" name="Nat. Commun.">
        <title>Ectomycorrhizal ecology is imprinted in the genome of the dominant symbiotic fungus Cenococcum geophilum.</title>
        <authorList>
            <consortium name="DOE Joint Genome Institute"/>
            <person name="Peter M."/>
            <person name="Kohler A."/>
            <person name="Ohm R.A."/>
            <person name="Kuo A."/>
            <person name="Krutzmann J."/>
            <person name="Morin E."/>
            <person name="Arend M."/>
            <person name="Barry K.W."/>
            <person name="Binder M."/>
            <person name="Choi C."/>
            <person name="Clum A."/>
            <person name="Copeland A."/>
            <person name="Grisel N."/>
            <person name="Haridas S."/>
            <person name="Kipfer T."/>
            <person name="LaButti K."/>
            <person name="Lindquist E."/>
            <person name="Lipzen A."/>
            <person name="Maire R."/>
            <person name="Meier B."/>
            <person name="Mihaltcheva S."/>
            <person name="Molinier V."/>
            <person name="Murat C."/>
            <person name="Poggeler S."/>
            <person name="Quandt C.A."/>
            <person name="Sperisen C."/>
            <person name="Tritt A."/>
            <person name="Tisserant E."/>
            <person name="Crous P.W."/>
            <person name="Henrissat B."/>
            <person name="Nehls U."/>
            <person name="Egli S."/>
            <person name="Spatafora J.W."/>
            <person name="Grigoriev I.V."/>
            <person name="Martin F.M."/>
        </authorList>
    </citation>
    <scope>NUCLEOTIDE SEQUENCE [LARGE SCALE GENOMIC DNA]</scope>
    <source>
        <strain evidence="2 3">CBS 207.34</strain>
    </source>
</reference>
<feature type="compositionally biased region" description="Polar residues" evidence="1">
    <location>
        <begin position="29"/>
        <end position="40"/>
    </location>
</feature>
<protein>
    <submittedName>
        <fullName evidence="2">Uncharacterized protein</fullName>
    </submittedName>
</protein>
<keyword evidence="3" id="KW-1185">Reference proteome</keyword>
<proteinExistence type="predicted"/>
<gene>
    <name evidence="2" type="ORF">AOQ84DRAFT_24298</name>
</gene>
<accession>A0A8E2F2E5</accession>
<name>A0A8E2F2E5_9PEZI</name>